<gene>
    <name evidence="3" type="ORF">SAMN04488054_10235</name>
</gene>
<feature type="compositionally biased region" description="Basic and acidic residues" evidence="1">
    <location>
        <begin position="32"/>
        <end position="50"/>
    </location>
</feature>
<dbReference type="Proteomes" id="UP000199668">
    <property type="component" value="Unassembled WGS sequence"/>
</dbReference>
<feature type="chain" id="PRO_5011544081" description="Copper amine oxidase N-terminal domain-containing protein" evidence="2">
    <location>
        <begin position="25"/>
        <end position="298"/>
    </location>
</feature>
<reference evidence="3 4" key="1">
    <citation type="submission" date="2016-10" db="EMBL/GenBank/DDBJ databases">
        <authorList>
            <person name="de Groot N.N."/>
        </authorList>
    </citation>
    <scope>NUCLEOTIDE SEQUENCE [LARGE SCALE GENOMIC DNA]</scope>
    <source>
        <strain evidence="3 4">CGMCC 1.6134</strain>
    </source>
</reference>
<evidence type="ECO:0000313" key="3">
    <source>
        <dbReference type="EMBL" id="SFL53394.1"/>
    </source>
</evidence>
<protein>
    <recommendedName>
        <fullName evidence="5">Copper amine oxidase N-terminal domain-containing protein</fullName>
    </recommendedName>
</protein>
<keyword evidence="4" id="KW-1185">Reference proteome</keyword>
<evidence type="ECO:0000256" key="1">
    <source>
        <dbReference type="SAM" id="MobiDB-lite"/>
    </source>
</evidence>
<sequence length="298" mass="34057">MNIRIVLGCLMTLGLLFSAVEADARTLFQTDTGHRGDNEQKQLEEETEENRLEHDLYIDGQLQTHTGGPVFQSGILYVPIQAAVQVMNDKEDIDRSVPYEGESSIDFLKEQDYIEEVDNQDVVRVSNLQKLDIRAEWIDNPGRLHLETADLLTAGDMRIGDSMEEVDNTLDINWNTGFGKPSDYIGFHGNMHEFTYTNRYGEERSGEVPDMQLEIIDDELTYMIFSSTDFETAKGAAVGDTLFDVRRLHGSEYIEQKIDGKTVHIYHVNDGSLWFIANEEEEVERIGIWGFQLEGYER</sequence>
<organism evidence="3 4">
    <name type="scientific">Salibacterium qingdaonense</name>
    <dbReference type="NCBI Taxonomy" id="266892"/>
    <lineage>
        <taxon>Bacteria</taxon>
        <taxon>Bacillati</taxon>
        <taxon>Bacillota</taxon>
        <taxon>Bacilli</taxon>
        <taxon>Bacillales</taxon>
        <taxon>Bacillaceae</taxon>
    </lineage>
</organism>
<feature type="signal peptide" evidence="2">
    <location>
        <begin position="1"/>
        <end position="24"/>
    </location>
</feature>
<name>A0A1I4IGI5_9BACI</name>
<feature type="region of interest" description="Disordered" evidence="1">
    <location>
        <begin position="31"/>
        <end position="50"/>
    </location>
</feature>
<dbReference type="STRING" id="266892.SAMN04488054_10235"/>
<evidence type="ECO:0008006" key="5">
    <source>
        <dbReference type="Google" id="ProtNLM"/>
    </source>
</evidence>
<dbReference type="OrthoDB" id="2827983at2"/>
<accession>A0A1I4IGI5</accession>
<evidence type="ECO:0000313" key="4">
    <source>
        <dbReference type="Proteomes" id="UP000199668"/>
    </source>
</evidence>
<proteinExistence type="predicted"/>
<evidence type="ECO:0000256" key="2">
    <source>
        <dbReference type="SAM" id="SignalP"/>
    </source>
</evidence>
<dbReference type="RefSeq" id="WP_143082961.1">
    <property type="nucleotide sequence ID" value="NZ_FOTY01000002.1"/>
</dbReference>
<dbReference type="EMBL" id="FOTY01000002">
    <property type="protein sequence ID" value="SFL53394.1"/>
    <property type="molecule type" value="Genomic_DNA"/>
</dbReference>
<keyword evidence="2" id="KW-0732">Signal</keyword>
<dbReference type="AlphaFoldDB" id="A0A1I4IGI5"/>